<dbReference type="SUPFAM" id="SSF49599">
    <property type="entry name" value="TRAF domain-like"/>
    <property type="match status" value="1"/>
</dbReference>
<dbReference type="SMART" id="SM00061">
    <property type="entry name" value="MATH"/>
    <property type="match status" value="1"/>
</dbReference>
<dbReference type="WBParaSite" id="Csp11.Scaffold630.g19297.t1">
    <property type="protein sequence ID" value="Csp11.Scaffold630.g19297.t1"/>
    <property type="gene ID" value="Csp11.Scaffold630.g19297"/>
</dbReference>
<feature type="domain" description="MATH" evidence="1">
    <location>
        <begin position="1"/>
        <end position="103"/>
    </location>
</feature>
<dbReference type="Pfam" id="PF00917">
    <property type="entry name" value="MATH"/>
    <property type="match status" value="1"/>
</dbReference>
<reference evidence="3" key="1">
    <citation type="submission" date="2016-11" db="UniProtKB">
        <authorList>
            <consortium name="WormBaseParasite"/>
        </authorList>
    </citation>
    <scope>IDENTIFICATION</scope>
</reference>
<evidence type="ECO:0000313" key="3">
    <source>
        <dbReference type="WBParaSite" id="Csp11.Scaffold630.g19297.t1"/>
    </source>
</evidence>
<dbReference type="InterPro" id="IPR008974">
    <property type="entry name" value="TRAF-like"/>
</dbReference>
<accession>A0A1I7UTV3</accession>
<name>A0A1I7UTV3_9PELO</name>
<dbReference type="Proteomes" id="UP000095282">
    <property type="component" value="Unplaced"/>
</dbReference>
<keyword evidence="2" id="KW-1185">Reference proteome</keyword>
<proteinExistence type="predicted"/>
<protein>
    <submittedName>
        <fullName evidence="3">MATH domain-containing protein</fullName>
    </submittedName>
</protein>
<sequence length="133" mass="15819">MDKGEWKSSLMKYHFNIPLNVIIDHRNDHLDVWFYCKRNSSIPWSVQCAFQIQIVHPSGKTKSEEQEMVFKTPQGYCWYHFMKWEEMKKEYLVGDQLTVSVNVVINKITGICVNSCSTPYLVSWKKPKFFFLN</sequence>
<dbReference type="CDD" id="cd00121">
    <property type="entry name" value="MATH"/>
    <property type="match status" value="1"/>
</dbReference>
<dbReference type="PANTHER" id="PTHR46308:SF1">
    <property type="entry name" value="MATH DOMAIN-CONTAINING PROTEIN"/>
    <property type="match status" value="1"/>
</dbReference>
<dbReference type="Gene3D" id="2.60.210.10">
    <property type="entry name" value="Apoptosis, Tumor Necrosis Factor Receptor Associated Protein 2, Chain A"/>
    <property type="match status" value="1"/>
</dbReference>
<evidence type="ECO:0000313" key="2">
    <source>
        <dbReference type="Proteomes" id="UP000095282"/>
    </source>
</evidence>
<organism evidence="2 3">
    <name type="scientific">Caenorhabditis tropicalis</name>
    <dbReference type="NCBI Taxonomy" id="1561998"/>
    <lineage>
        <taxon>Eukaryota</taxon>
        <taxon>Metazoa</taxon>
        <taxon>Ecdysozoa</taxon>
        <taxon>Nematoda</taxon>
        <taxon>Chromadorea</taxon>
        <taxon>Rhabditida</taxon>
        <taxon>Rhabditina</taxon>
        <taxon>Rhabditomorpha</taxon>
        <taxon>Rhabditoidea</taxon>
        <taxon>Rhabditidae</taxon>
        <taxon>Peloderinae</taxon>
        <taxon>Caenorhabditis</taxon>
    </lineage>
</organism>
<dbReference type="InterPro" id="IPR002083">
    <property type="entry name" value="MATH/TRAF_dom"/>
</dbReference>
<dbReference type="PANTHER" id="PTHR46308">
    <property type="entry name" value="MATH (MEPRIN-ASSOCIATED TRAF HOMOLOGY) DOMAIN CONTAINING"/>
    <property type="match status" value="1"/>
</dbReference>
<evidence type="ECO:0000259" key="1">
    <source>
        <dbReference type="PROSITE" id="PS50144"/>
    </source>
</evidence>
<dbReference type="AlphaFoldDB" id="A0A1I7UTV3"/>
<dbReference type="PROSITE" id="PS50144">
    <property type="entry name" value="MATH"/>
    <property type="match status" value="1"/>
</dbReference>